<dbReference type="EMBL" id="SPLM01000109">
    <property type="protein sequence ID" value="TMW59690.1"/>
    <property type="molecule type" value="Genomic_DNA"/>
</dbReference>
<evidence type="ECO:0000313" key="4">
    <source>
        <dbReference type="Proteomes" id="UP000794436"/>
    </source>
</evidence>
<reference evidence="3" key="1">
    <citation type="submission" date="2019-03" db="EMBL/GenBank/DDBJ databases">
        <title>Long read genome sequence of the mycoparasitic Pythium oligandrum ATCC 38472 isolated from sugarbeet rhizosphere.</title>
        <authorList>
            <person name="Gaulin E."/>
        </authorList>
    </citation>
    <scope>NUCLEOTIDE SEQUENCE</scope>
    <source>
        <strain evidence="3">ATCC 38472_TT</strain>
    </source>
</reference>
<dbReference type="Gene3D" id="1.20.930.20">
    <property type="entry name" value="Adaptor protein Cbl, N-terminal domain"/>
    <property type="match status" value="1"/>
</dbReference>
<evidence type="ECO:0000313" key="3">
    <source>
        <dbReference type="EMBL" id="TMW59690.1"/>
    </source>
</evidence>
<proteinExistence type="predicted"/>
<dbReference type="PANTHER" id="PTHR23315">
    <property type="entry name" value="U BOX DOMAIN-CONTAINING"/>
    <property type="match status" value="1"/>
</dbReference>
<dbReference type="SUPFAM" id="SSF48371">
    <property type="entry name" value="ARM repeat"/>
    <property type="match status" value="4"/>
</dbReference>
<feature type="repeat" description="ARM" evidence="1">
    <location>
        <begin position="855"/>
        <end position="899"/>
    </location>
</feature>
<dbReference type="InterPro" id="IPR016024">
    <property type="entry name" value="ARM-type_fold"/>
</dbReference>
<evidence type="ECO:0000256" key="2">
    <source>
        <dbReference type="SAM" id="MobiDB-lite"/>
    </source>
</evidence>
<dbReference type="CDD" id="cd21037">
    <property type="entry name" value="MLKL_NTD"/>
    <property type="match status" value="1"/>
</dbReference>
<comment type="caution">
    <text evidence="3">The sequence shown here is derived from an EMBL/GenBank/DDBJ whole genome shotgun (WGS) entry which is preliminary data.</text>
</comment>
<feature type="repeat" description="ARM" evidence="1">
    <location>
        <begin position="255"/>
        <end position="297"/>
    </location>
</feature>
<feature type="repeat" description="ARM" evidence="1">
    <location>
        <begin position="337"/>
        <end position="379"/>
    </location>
</feature>
<dbReference type="InterPro" id="IPR059179">
    <property type="entry name" value="MLKL-like_MCAfunc"/>
</dbReference>
<dbReference type="OrthoDB" id="191135at2759"/>
<dbReference type="PROSITE" id="PS50176">
    <property type="entry name" value="ARM_REPEAT"/>
    <property type="match status" value="6"/>
</dbReference>
<keyword evidence="4" id="KW-1185">Reference proteome</keyword>
<sequence>MDTAIDVLQKIWGVYKEIKDGQDQFHATYSRLQELLEQLRDMEARDALVQSQLLTKYVGIARRFLAYLQRYSERNFLSKVIKQGQMLEAVAEFNEELEALFQTFHLAMGAHIVEKGRLQEEQMNELMRGVRILLQGKDTSGERWTKQEDDSSEHHAILTRMCSQVNLAQASSDFHALIWFLRNGEDEQKEQAALALWELCDEDASHIDTLVDLECIEPLVSLLIAGTEPSKVYAAKALRCIAVDEDKEAAVVNAGAIPMLVALLRSGSPEQKDAASGALWNVSCMMRHKSMVSSAGAIPLLVNLLRSGSDAQKWHAASALRELAMDARCRVMIAAAGGIVALIKLLHSGTVNQCDAAVEALWNLSLDEKNKRQIASVGGIEALVEQVKSGETDEHRQRAASALTVLAQDDMNDIKIGAAGGIEALVLLLRDGNEGQKNSAAWALSALTDNDDNKRRVVAADGISVLLSAISGGSVIQAEKAVHALRDVTELEENHGAVVENGVIVALVTLLEDVASTPSQKQHAAHALFHLSKNSSLRPIFFAANASGALIAAIHNGGETLREYATGTMRYTTAWCDENESNGAVDDEGASEEDNDCEDYEAAIRAKIVESNGISVLLQCLRTGTDVEKEHAVHCLRNLREAQHIAYAGAIEDLLNLLRGGSVPQQEGAAGVISQISFEENFQLTLIRSDAIEAVIDIMNGISDKLMDEASEILAALSSLDEFGDIVANCNGLEPILEVLRAGSNLAQENTSLVLGNLALNDDMKQQMVDLGALELYVELLSSDNDTLSDRAAFALRNLAWGNSENQTRIVDAGGMEALLEVLKTGNLMIQKQRAAEALSWLATVEEYAIRLAPLAIEALIDAMNDDDNSEEIKEAATDALLQLSVHTANIQDVVKGGSIQVLLKLMQSDVDSHQSLAMDALLNITREESVCPQAIECGVVPVVISIVKNGSVLRKQQAIQIIRNITFAEVGQPFIDAGAIGLIVNYMKEASPGCRTSSAGAMWNIALYCEDGVRKLVDGGAVEQLVEVMNTGIYDREGFDDSSEEEEEEEEEESCEEEGDEQDTADDEETGGEEEDEEEDETETGHAASALTVLCSSEEFGSRARKLALAAGVIEVCVRRMSQEESSQLRSSVIKLIAALGADDLITSKFLAAGAVAPLLELLSGDDEDLCENAAHTLAVFAQNRPCRALLFALSVIDVMDNLAKNGTEEQQAHAKLAMSRLQAEAY</sequence>
<protein>
    <submittedName>
        <fullName evidence="3">Uncharacterized protein</fullName>
    </submittedName>
</protein>
<dbReference type="Proteomes" id="UP000794436">
    <property type="component" value="Unassembled WGS sequence"/>
</dbReference>
<evidence type="ECO:0000256" key="1">
    <source>
        <dbReference type="PROSITE-ProRule" id="PRU00259"/>
    </source>
</evidence>
<gene>
    <name evidence="3" type="ORF">Poli38472_004759</name>
</gene>
<dbReference type="Gene3D" id="1.25.10.10">
    <property type="entry name" value="Leucine-rich Repeat Variant"/>
    <property type="match status" value="6"/>
</dbReference>
<dbReference type="Pfam" id="PF00514">
    <property type="entry name" value="Arm"/>
    <property type="match status" value="2"/>
</dbReference>
<name>A0A8K1CBC7_PYTOL</name>
<dbReference type="InterPro" id="IPR000225">
    <property type="entry name" value="Armadillo"/>
</dbReference>
<feature type="repeat" description="ARM" evidence="1">
    <location>
        <begin position="772"/>
        <end position="814"/>
    </location>
</feature>
<feature type="compositionally biased region" description="Acidic residues" evidence="2">
    <location>
        <begin position="1041"/>
        <end position="1083"/>
    </location>
</feature>
<dbReference type="AlphaFoldDB" id="A0A8K1CBC7"/>
<feature type="repeat" description="ARM" evidence="1">
    <location>
        <begin position="296"/>
        <end position="338"/>
    </location>
</feature>
<dbReference type="InterPro" id="IPR011989">
    <property type="entry name" value="ARM-like"/>
</dbReference>
<dbReference type="GO" id="GO:0007166">
    <property type="term" value="P:cell surface receptor signaling pathway"/>
    <property type="evidence" value="ECO:0007669"/>
    <property type="project" value="InterPro"/>
</dbReference>
<feature type="region of interest" description="Disordered" evidence="2">
    <location>
        <begin position="1034"/>
        <end position="1087"/>
    </location>
</feature>
<organism evidence="3 4">
    <name type="scientific">Pythium oligandrum</name>
    <name type="common">Mycoparasitic fungus</name>
    <dbReference type="NCBI Taxonomy" id="41045"/>
    <lineage>
        <taxon>Eukaryota</taxon>
        <taxon>Sar</taxon>
        <taxon>Stramenopiles</taxon>
        <taxon>Oomycota</taxon>
        <taxon>Peronosporomycetes</taxon>
        <taxon>Pythiales</taxon>
        <taxon>Pythiaceae</taxon>
        <taxon>Pythium</taxon>
    </lineage>
</organism>
<dbReference type="SMART" id="SM00185">
    <property type="entry name" value="ARM"/>
    <property type="match status" value="19"/>
</dbReference>
<dbReference type="PANTHER" id="PTHR23315:SF7">
    <property type="entry name" value="U-BOX DOMAIN-CONTAINING PROTEIN 4"/>
    <property type="match status" value="1"/>
</dbReference>
<feature type="repeat" description="ARM" evidence="1">
    <location>
        <begin position="420"/>
        <end position="462"/>
    </location>
</feature>
<dbReference type="InterPro" id="IPR036537">
    <property type="entry name" value="Adaptor_Cbl_N_dom_sf"/>
</dbReference>
<accession>A0A8K1CBC7</accession>